<keyword evidence="2" id="KW-1185">Reference proteome</keyword>
<dbReference type="EMBL" id="LR743591">
    <property type="protein sequence ID" value="CAA2619301.1"/>
    <property type="molecule type" value="Genomic_DNA"/>
</dbReference>
<name>A0A7I8IMD1_SPIIN</name>
<proteinExistence type="predicted"/>
<gene>
    <name evidence="1" type="ORF">SI7747_04005468</name>
</gene>
<evidence type="ECO:0000313" key="2">
    <source>
        <dbReference type="Proteomes" id="UP001189122"/>
    </source>
</evidence>
<organism evidence="1">
    <name type="scientific">Spirodela intermedia</name>
    <name type="common">Intermediate duckweed</name>
    <dbReference type="NCBI Taxonomy" id="51605"/>
    <lineage>
        <taxon>Eukaryota</taxon>
        <taxon>Viridiplantae</taxon>
        <taxon>Streptophyta</taxon>
        <taxon>Embryophyta</taxon>
        <taxon>Tracheophyta</taxon>
        <taxon>Spermatophyta</taxon>
        <taxon>Magnoliopsida</taxon>
        <taxon>Liliopsida</taxon>
        <taxon>Araceae</taxon>
        <taxon>Lemnoideae</taxon>
        <taxon>Spirodela</taxon>
    </lineage>
</organism>
<dbReference type="EMBL" id="CACRZD030000004">
    <property type="protein sequence ID" value="CAA6659028.1"/>
    <property type="molecule type" value="Genomic_DNA"/>
</dbReference>
<reference evidence="1 2" key="1">
    <citation type="submission" date="2019-12" db="EMBL/GenBank/DDBJ databases">
        <authorList>
            <person name="Scholz U."/>
            <person name="Mascher M."/>
            <person name="Fiebig A."/>
        </authorList>
    </citation>
    <scope>NUCLEOTIDE SEQUENCE</scope>
</reference>
<accession>A0A7I8IMD1</accession>
<dbReference type="Proteomes" id="UP001189122">
    <property type="component" value="Unassembled WGS sequence"/>
</dbReference>
<dbReference type="AlphaFoldDB" id="A0A7I8IMD1"/>
<evidence type="ECO:0000313" key="1">
    <source>
        <dbReference type="EMBL" id="CAA2619301.1"/>
    </source>
</evidence>
<protein>
    <submittedName>
        <fullName evidence="1">Uncharacterized protein</fullName>
    </submittedName>
</protein>
<sequence length="20" mass="2404">MTLKKANNKHIQRCGQIMWC</sequence>